<keyword evidence="2" id="KW-0238">DNA-binding</keyword>
<sequence length="132" mass="14711">MNIGQLARQSGVPIDTIRYYERQGLLPEPRRAANGYRQYDGEDLRRLRFVRRAKRLGFSLEDIAGLLQLGAARGADMAQVRQAAQGKIAAIQQRIEELARVRDALQQLVQACPGHGELARCPIMAALEGENE</sequence>
<keyword evidence="7" id="KW-1185">Reference proteome</keyword>
<accession>A0A921TEL5</accession>
<evidence type="ECO:0000313" key="7">
    <source>
        <dbReference type="Proteomes" id="UP000717981"/>
    </source>
</evidence>
<dbReference type="EMBL" id="PDWK01000012">
    <property type="protein sequence ID" value="KAF1689962.1"/>
    <property type="molecule type" value="Genomic_DNA"/>
</dbReference>
<dbReference type="PANTHER" id="PTHR30204">
    <property type="entry name" value="REDOX-CYCLING DRUG-SENSING TRANSCRIPTIONAL ACTIVATOR SOXR"/>
    <property type="match status" value="1"/>
</dbReference>
<dbReference type="PRINTS" id="PR00040">
    <property type="entry name" value="HTHMERR"/>
</dbReference>
<gene>
    <name evidence="6" type="ORF">CR938_03755</name>
</gene>
<comment type="caution">
    <text evidence="6">The sequence shown here is derived from an EMBL/GenBank/DDBJ whole genome shotgun (WGS) entry which is preliminary data.</text>
</comment>
<dbReference type="Proteomes" id="UP000717981">
    <property type="component" value="Unassembled WGS sequence"/>
</dbReference>
<dbReference type="OrthoDB" id="9808480at2"/>
<dbReference type="SMART" id="SM00422">
    <property type="entry name" value="HTH_MERR"/>
    <property type="match status" value="1"/>
</dbReference>
<evidence type="ECO:0000256" key="3">
    <source>
        <dbReference type="ARBA" id="ARBA00023163"/>
    </source>
</evidence>
<dbReference type="InterPro" id="IPR047057">
    <property type="entry name" value="MerR_fam"/>
</dbReference>
<reference evidence="6" key="1">
    <citation type="submission" date="2017-10" db="EMBL/GenBank/DDBJ databases">
        <title>Whole genome sequencing of members of genus Pseudoxanthomonas.</title>
        <authorList>
            <person name="Kumar S."/>
            <person name="Bansal K."/>
            <person name="Kaur A."/>
            <person name="Patil P."/>
            <person name="Sharma S."/>
            <person name="Patil P.B."/>
        </authorList>
    </citation>
    <scope>NUCLEOTIDE SEQUENCE</scope>
    <source>
        <strain evidence="6">DSM 22914</strain>
    </source>
</reference>
<evidence type="ECO:0000256" key="1">
    <source>
        <dbReference type="ARBA" id="ARBA00023015"/>
    </source>
</evidence>
<feature type="domain" description="HTH merR-type" evidence="5">
    <location>
        <begin position="1"/>
        <end position="69"/>
    </location>
</feature>
<evidence type="ECO:0000313" key="6">
    <source>
        <dbReference type="EMBL" id="KAF1689962.1"/>
    </source>
</evidence>
<dbReference type="SUPFAM" id="SSF46955">
    <property type="entry name" value="Putative DNA-binding domain"/>
    <property type="match status" value="1"/>
</dbReference>
<dbReference type="RefSeq" id="WP_162123726.1">
    <property type="nucleotide sequence ID" value="NZ_PDWK01000012.1"/>
</dbReference>
<name>A0A921TEL5_9GAMM</name>
<dbReference type="Pfam" id="PF13411">
    <property type="entry name" value="MerR_1"/>
    <property type="match status" value="1"/>
</dbReference>
<dbReference type="GO" id="GO:0003700">
    <property type="term" value="F:DNA-binding transcription factor activity"/>
    <property type="evidence" value="ECO:0007669"/>
    <property type="project" value="InterPro"/>
</dbReference>
<evidence type="ECO:0000256" key="2">
    <source>
        <dbReference type="ARBA" id="ARBA00023125"/>
    </source>
</evidence>
<dbReference type="InterPro" id="IPR000551">
    <property type="entry name" value="MerR-type_HTH_dom"/>
</dbReference>
<dbReference type="PANTHER" id="PTHR30204:SF94">
    <property type="entry name" value="HEAVY METAL-DEPENDENT TRANSCRIPTIONAL REGULATOR HI_0293-RELATED"/>
    <property type="match status" value="1"/>
</dbReference>
<protein>
    <submittedName>
        <fullName evidence="6">Heavy metal-responsive transcriptional regulator</fullName>
    </submittedName>
</protein>
<dbReference type="Gene3D" id="1.10.1660.10">
    <property type="match status" value="1"/>
</dbReference>
<dbReference type="InterPro" id="IPR009061">
    <property type="entry name" value="DNA-bd_dom_put_sf"/>
</dbReference>
<keyword evidence="4" id="KW-0175">Coiled coil</keyword>
<keyword evidence="1" id="KW-0805">Transcription regulation</keyword>
<keyword evidence="3" id="KW-0804">Transcription</keyword>
<proteinExistence type="predicted"/>
<feature type="coiled-coil region" evidence="4">
    <location>
        <begin position="81"/>
        <end position="111"/>
    </location>
</feature>
<evidence type="ECO:0000256" key="4">
    <source>
        <dbReference type="SAM" id="Coils"/>
    </source>
</evidence>
<dbReference type="PROSITE" id="PS50937">
    <property type="entry name" value="HTH_MERR_2"/>
    <property type="match status" value="1"/>
</dbReference>
<organism evidence="6 7">
    <name type="scientific">Pseudoxanthomonas taiwanensis</name>
    <dbReference type="NCBI Taxonomy" id="176598"/>
    <lineage>
        <taxon>Bacteria</taxon>
        <taxon>Pseudomonadati</taxon>
        <taxon>Pseudomonadota</taxon>
        <taxon>Gammaproteobacteria</taxon>
        <taxon>Lysobacterales</taxon>
        <taxon>Lysobacteraceae</taxon>
        <taxon>Pseudoxanthomonas</taxon>
    </lineage>
</organism>
<dbReference type="AlphaFoldDB" id="A0A921TEL5"/>
<dbReference type="CDD" id="cd04770">
    <property type="entry name" value="HTH_HMRTR"/>
    <property type="match status" value="1"/>
</dbReference>
<evidence type="ECO:0000259" key="5">
    <source>
        <dbReference type="PROSITE" id="PS50937"/>
    </source>
</evidence>
<dbReference type="GO" id="GO:0003677">
    <property type="term" value="F:DNA binding"/>
    <property type="evidence" value="ECO:0007669"/>
    <property type="project" value="UniProtKB-KW"/>
</dbReference>